<gene>
    <name evidence="1" type="ORF">P691DRAFT_451468</name>
</gene>
<dbReference type="AlphaFoldDB" id="A0A9P6C6Y6"/>
<sequence>MGSLDNVGTTVPFQVKSPLCPLWLVLWPTGISSSSIHRTRFRHECVANVEGNLRYLKFILCLQGRSRHDTLVTGFGV</sequence>
<keyword evidence="2" id="KW-1185">Reference proteome</keyword>
<dbReference type="Proteomes" id="UP000807342">
    <property type="component" value="Unassembled WGS sequence"/>
</dbReference>
<evidence type="ECO:0000313" key="2">
    <source>
        <dbReference type="Proteomes" id="UP000807342"/>
    </source>
</evidence>
<name>A0A9P6C6Y6_9AGAR</name>
<protein>
    <submittedName>
        <fullName evidence="1">Uncharacterized protein</fullName>
    </submittedName>
</protein>
<reference evidence="1" key="1">
    <citation type="submission" date="2020-11" db="EMBL/GenBank/DDBJ databases">
        <authorList>
            <consortium name="DOE Joint Genome Institute"/>
            <person name="Ahrendt S."/>
            <person name="Riley R."/>
            <person name="Andreopoulos W."/>
            <person name="Labutti K."/>
            <person name="Pangilinan J."/>
            <person name="Ruiz-Duenas F.J."/>
            <person name="Barrasa J.M."/>
            <person name="Sanchez-Garcia M."/>
            <person name="Camarero S."/>
            <person name="Miyauchi S."/>
            <person name="Serrano A."/>
            <person name="Linde D."/>
            <person name="Babiker R."/>
            <person name="Drula E."/>
            <person name="Ayuso-Fernandez I."/>
            <person name="Pacheco R."/>
            <person name="Padilla G."/>
            <person name="Ferreira P."/>
            <person name="Barriuso J."/>
            <person name="Kellner H."/>
            <person name="Castanera R."/>
            <person name="Alfaro M."/>
            <person name="Ramirez L."/>
            <person name="Pisabarro A.G."/>
            <person name="Kuo A."/>
            <person name="Tritt A."/>
            <person name="Lipzen A."/>
            <person name="He G."/>
            <person name="Yan M."/>
            <person name="Ng V."/>
            <person name="Cullen D."/>
            <person name="Martin F."/>
            <person name="Rosso M.-N."/>
            <person name="Henrissat B."/>
            <person name="Hibbett D."/>
            <person name="Martinez A.T."/>
            <person name="Grigoriev I.V."/>
        </authorList>
    </citation>
    <scope>NUCLEOTIDE SEQUENCE</scope>
    <source>
        <strain evidence="1">MF-IS2</strain>
    </source>
</reference>
<evidence type="ECO:0000313" key="1">
    <source>
        <dbReference type="EMBL" id="KAF9450653.1"/>
    </source>
</evidence>
<dbReference type="EMBL" id="MU151100">
    <property type="protein sequence ID" value="KAF9450653.1"/>
    <property type="molecule type" value="Genomic_DNA"/>
</dbReference>
<accession>A0A9P6C6Y6</accession>
<comment type="caution">
    <text evidence="1">The sequence shown here is derived from an EMBL/GenBank/DDBJ whole genome shotgun (WGS) entry which is preliminary data.</text>
</comment>
<organism evidence="1 2">
    <name type="scientific">Macrolepiota fuliginosa MF-IS2</name>
    <dbReference type="NCBI Taxonomy" id="1400762"/>
    <lineage>
        <taxon>Eukaryota</taxon>
        <taxon>Fungi</taxon>
        <taxon>Dikarya</taxon>
        <taxon>Basidiomycota</taxon>
        <taxon>Agaricomycotina</taxon>
        <taxon>Agaricomycetes</taxon>
        <taxon>Agaricomycetidae</taxon>
        <taxon>Agaricales</taxon>
        <taxon>Agaricineae</taxon>
        <taxon>Agaricaceae</taxon>
        <taxon>Macrolepiota</taxon>
    </lineage>
</organism>
<proteinExistence type="predicted"/>